<evidence type="ECO:0000313" key="2">
    <source>
        <dbReference type="Proteomes" id="UP000009062"/>
    </source>
</evidence>
<protein>
    <submittedName>
        <fullName evidence="1">Uncharacterized protein</fullName>
    </submittedName>
</protein>
<reference evidence="1 2" key="1">
    <citation type="journal article" date="2012" name="Stand. Genomic Sci.">
        <title>Complete genome sequence of Pyrobaculum oguniense.</title>
        <authorList>
            <person name="Bernick D.L."/>
            <person name="Karplus K."/>
            <person name="Lui L.M."/>
            <person name="Coker J.K."/>
            <person name="Murphy J.N."/>
            <person name="Chan P.P."/>
            <person name="Cozen A.E."/>
            <person name="Lowe T.M."/>
        </authorList>
    </citation>
    <scope>NUCLEOTIDE SEQUENCE [LARGE SCALE GENOMIC DNA]</scope>
    <source>
        <strain evidence="1 2">TE7</strain>
    </source>
</reference>
<proteinExistence type="predicted"/>
<evidence type="ECO:0000313" key="1">
    <source>
        <dbReference type="EMBL" id="AFA40047.1"/>
    </source>
</evidence>
<dbReference type="KEGG" id="pog:Pogu_2020"/>
<dbReference type="HOGENOM" id="CLU_1431694_0_0_2"/>
<gene>
    <name evidence="1" type="ordered locus">Pogu_2020</name>
</gene>
<organism evidence="1 2">
    <name type="scientific">Pyrobaculum oguniense (strain DSM 13380 / JCM 10595 / TE7)</name>
    <dbReference type="NCBI Taxonomy" id="698757"/>
    <lineage>
        <taxon>Archaea</taxon>
        <taxon>Thermoproteota</taxon>
        <taxon>Thermoprotei</taxon>
        <taxon>Thermoproteales</taxon>
        <taxon>Thermoproteaceae</taxon>
        <taxon>Pyrobaculum</taxon>
    </lineage>
</organism>
<dbReference type="STRING" id="698757.Pogu_2020"/>
<dbReference type="AlphaFoldDB" id="H6QB50"/>
<keyword evidence="2" id="KW-1185">Reference proteome</keyword>
<name>H6QB50_PYROT</name>
<sequence>MSGDKTTITVDRDVALRCSKLARELGIPLQKLASDALRIVEEVMKDGGNATDLVLTWRCVKSITTVDTATLPINILLKIFEDLEPGKYVTDFYTSGREIGVAMSNEITFADLVKRPYILKTLIPIRYANSKETESEITITLAVPSYVKKLMPLISAYIRGILDAYGYTQHKIDIKEHIIEIKIYKNIQT</sequence>
<dbReference type="eggNOG" id="arCOG03767">
    <property type="taxonomic scope" value="Archaea"/>
</dbReference>
<dbReference type="Proteomes" id="UP000009062">
    <property type="component" value="Chromosome"/>
</dbReference>
<accession>H6QB50</accession>
<dbReference type="EMBL" id="CP003316">
    <property type="protein sequence ID" value="AFA40047.1"/>
    <property type="molecule type" value="Genomic_DNA"/>
</dbReference>